<feature type="transmembrane region" description="Helical" evidence="1">
    <location>
        <begin position="222"/>
        <end position="243"/>
    </location>
</feature>
<sequence length="316" mass="34717">MSSLPDNDATPGLILRLVDNKVPLYSTVISAIVYGFVLTISGKCFKLLLQTKYIYSKRLQKFLFSYTAVMLLMSTASVFCPAIAYDIEATTAGGVFASFTELNNPVFLPIVVWGADGLMIWRCWTLYNAGGLLYMLTPIIFASTLGASPRVKAPSPALGILFSKAFQFLDVRLRVIVLEFTIVLTVFMNVVLALLIVARILYHQRHLRRVFGVEHGSPYTRIITVCVESCFLTAANDILYLALYVPCRLWSSIALGIPILTLPHVCVISPLLIIARVAQGRVATVEQPSESEIQVVSLRFNNVSGVVGETSATASR</sequence>
<protein>
    <submittedName>
        <fullName evidence="2">Uncharacterized protein</fullName>
    </submittedName>
</protein>
<feature type="transmembrane region" description="Helical" evidence="1">
    <location>
        <begin position="105"/>
        <end position="124"/>
    </location>
</feature>
<gene>
    <name evidence="2" type="ORF">GALMADRAFT_282322</name>
</gene>
<dbReference type="STRING" id="685588.A0A067SJN6"/>
<feature type="transmembrane region" description="Helical" evidence="1">
    <location>
        <begin position="22"/>
        <end position="41"/>
    </location>
</feature>
<proteinExistence type="predicted"/>
<dbReference type="Proteomes" id="UP000027222">
    <property type="component" value="Unassembled WGS sequence"/>
</dbReference>
<feature type="transmembrane region" description="Helical" evidence="1">
    <location>
        <begin position="249"/>
        <end position="274"/>
    </location>
</feature>
<evidence type="ECO:0000313" key="3">
    <source>
        <dbReference type="Proteomes" id="UP000027222"/>
    </source>
</evidence>
<keyword evidence="1" id="KW-1133">Transmembrane helix</keyword>
<keyword evidence="1" id="KW-0472">Membrane</keyword>
<feature type="transmembrane region" description="Helical" evidence="1">
    <location>
        <begin position="131"/>
        <end position="151"/>
    </location>
</feature>
<name>A0A067SJN6_GALM3</name>
<feature type="transmembrane region" description="Helical" evidence="1">
    <location>
        <begin position="62"/>
        <end position="85"/>
    </location>
</feature>
<evidence type="ECO:0000256" key="1">
    <source>
        <dbReference type="SAM" id="Phobius"/>
    </source>
</evidence>
<keyword evidence="1" id="KW-0812">Transmembrane</keyword>
<dbReference type="EMBL" id="KL142398">
    <property type="protein sequence ID" value="KDR70242.1"/>
    <property type="molecule type" value="Genomic_DNA"/>
</dbReference>
<reference evidence="3" key="1">
    <citation type="journal article" date="2014" name="Proc. Natl. Acad. Sci. U.S.A.">
        <title>Extensive sampling of basidiomycete genomes demonstrates inadequacy of the white-rot/brown-rot paradigm for wood decay fungi.</title>
        <authorList>
            <person name="Riley R."/>
            <person name="Salamov A.A."/>
            <person name="Brown D.W."/>
            <person name="Nagy L.G."/>
            <person name="Floudas D."/>
            <person name="Held B.W."/>
            <person name="Levasseur A."/>
            <person name="Lombard V."/>
            <person name="Morin E."/>
            <person name="Otillar R."/>
            <person name="Lindquist E.A."/>
            <person name="Sun H."/>
            <person name="LaButti K.M."/>
            <person name="Schmutz J."/>
            <person name="Jabbour D."/>
            <person name="Luo H."/>
            <person name="Baker S.E."/>
            <person name="Pisabarro A.G."/>
            <person name="Walton J.D."/>
            <person name="Blanchette R.A."/>
            <person name="Henrissat B."/>
            <person name="Martin F."/>
            <person name="Cullen D."/>
            <person name="Hibbett D.S."/>
            <person name="Grigoriev I.V."/>
        </authorList>
    </citation>
    <scope>NUCLEOTIDE SEQUENCE [LARGE SCALE GENOMIC DNA]</scope>
    <source>
        <strain evidence="3">CBS 339.88</strain>
    </source>
</reference>
<evidence type="ECO:0000313" key="2">
    <source>
        <dbReference type="EMBL" id="KDR70242.1"/>
    </source>
</evidence>
<accession>A0A067SJN6</accession>
<dbReference type="AlphaFoldDB" id="A0A067SJN6"/>
<dbReference type="OrthoDB" id="3267806at2759"/>
<dbReference type="HOGENOM" id="CLU_044614_5_0_1"/>
<feature type="transmembrane region" description="Helical" evidence="1">
    <location>
        <begin position="171"/>
        <end position="202"/>
    </location>
</feature>
<keyword evidence="3" id="KW-1185">Reference proteome</keyword>
<organism evidence="2 3">
    <name type="scientific">Galerina marginata (strain CBS 339.88)</name>
    <dbReference type="NCBI Taxonomy" id="685588"/>
    <lineage>
        <taxon>Eukaryota</taxon>
        <taxon>Fungi</taxon>
        <taxon>Dikarya</taxon>
        <taxon>Basidiomycota</taxon>
        <taxon>Agaricomycotina</taxon>
        <taxon>Agaricomycetes</taxon>
        <taxon>Agaricomycetidae</taxon>
        <taxon>Agaricales</taxon>
        <taxon>Agaricineae</taxon>
        <taxon>Strophariaceae</taxon>
        <taxon>Galerina</taxon>
    </lineage>
</organism>